<gene>
    <name evidence="2" type="ORF">D9758_008173</name>
</gene>
<evidence type="ECO:0000313" key="2">
    <source>
        <dbReference type="EMBL" id="KAF5364980.1"/>
    </source>
</evidence>
<name>A0A8H5GHS0_9AGAR</name>
<reference evidence="2 3" key="1">
    <citation type="journal article" date="2020" name="ISME J.">
        <title>Uncovering the hidden diversity of litter-decomposition mechanisms in mushroom-forming fungi.</title>
        <authorList>
            <person name="Floudas D."/>
            <person name="Bentzer J."/>
            <person name="Ahren D."/>
            <person name="Johansson T."/>
            <person name="Persson P."/>
            <person name="Tunlid A."/>
        </authorList>
    </citation>
    <scope>NUCLEOTIDE SEQUENCE [LARGE SCALE GENOMIC DNA]</scope>
    <source>
        <strain evidence="2 3">CBS 291.85</strain>
    </source>
</reference>
<evidence type="ECO:0000313" key="3">
    <source>
        <dbReference type="Proteomes" id="UP000559256"/>
    </source>
</evidence>
<dbReference type="AlphaFoldDB" id="A0A8H5GHS0"/>
<organism evidence="2 3">
    <name type="scientific">Tetrapyrgos nigripes</name>
    <dbReference type="NCBI Taxonomy" id="182062"/>
    <lineage>
        <taxon>Eukaryota</taxon>
        <taxon>Fungi</taxon>
        <taxon>Dikarya</taxon>
        <taxon>Basidiomycota</taxon>
        <taxon>Agaricomycotina</taxon>
        <taxon>Agaricomycetes</taxon>
        <taxon>Agaricomycetidae</taxon>
        <taxon>Agaricales</taxon>
        <taxon>Marasmiineae</taxon>
        <taxon>Marasmiaceae</taxon>
        <taxon>Tetrapyrgos</taxon>
    </lineage>
</organism>
<sequence length="447" mass="48201">MPPSLIAGRECGSSSKDLDAISSSTLKQSEVTDGDHEEHEEELAGLDVCVAGEDDDGTSSTTIRPQTAIQMLVWMFRRPDDEGQGAQTLISPISLPTAHGVKFPQTMHRLFSDVSSGASDGSSDPCLSRGFSSDMVPVKRTRFRCTNGKEQSVGVGVGIAQFRKVVRPDASFSALLEKGTSTCRVSLFSAWNALTAVGVDLNCPEYDILAKVGDIYIRYSTTTRRLCARAVVDIFDDDDGAGVHLTIIQTHPEKESGLRWKPAYFFTPALVLPSTMTNSPINISRVKCSQGRRLSWCSEVHSHSQLSICLNLGYYGTATHLECVALQKRIIEDATPFLAIVLPSLVGLPTMRDVWTDGCYSWTYGLYALGTGTISSDPLTSTSSTIAIAYSMTSHFSPSSPLTASSSATLCDCDFTSTVAALQGSSVNGMDGQVWDGWDEWGQARLA</sequence>
<dbReference type="EMBL" id="JAACJM010000030">
    <property type="protein sequence ID" value="KAF5364980.1"/>
    <property type="molecule type" value="Genomic_DNA"/>
</dbReference>
<protein>
    <submittedName>
        <fullName evidence="2">Uncharacterized protein</fullName>
    </submittedName>
</protein>
<comment type="caution">
    <text evidence="2">The sequence shown here is derived from an EMBL/GenBank/DDBJ whole genome shotgun (WGS) entry which is preliminary data.</text>
</comment>
<accession>A0A8H5GHS0</accession>
<keyword evidence="3" id="KW-1185">Reference proteome</keyword>
<proteinExistence type="predicted"/>
<feature type="region of interest" description="Disordered" evidence="1">
    <location>
        <begin position="1"/>
        <end position="42"/>
    </location>
</feature>
<dbReference type="Proteomes" id="UP000559256">
    <property type="component" value="Unassembled WGS sequence"/>
</dbReference>
<evidence type="ECO:0000256" key="1">
    <source>
        <dbReference type="SAM" id="MobiDB-lite"/>
    </source>
</evidence>